<keyword evidence="2" id="KW-1185">Reference proteome</keyword>
<name>A0A8X6JEI4_TRICU</name>
<organism evidence="1 2">
    <name type="scientific">Trichonephila clavata</name>
    <name type="common">Joro spider</name>
    <name type="synonym">Nephila clavata</name>
    <dbReference type="NCBI Taxonomy" id="2740835"/>
    <lineage>
        <taxon>Eukaryota</taxon>
        <taxon>Metazoa</taxon>
        <taxon>Ecdysozoa</taxon>
        <taxon>Arthropoda</taxon>
        <taxon>Chelicerata</taxon>
        <taxon>Arachnida</taxon>
        <taxon>Araneae</taxon>
        <taxon>Araneomorphae</taxon>
        <taxon>Entelegynae</taxon>
        <taxon>Araneoidea</taxon>
        <taxon>Nephilidae</taxon>
        <taxon>Trichonephila</taxon>
    </lineage>
</organism>
<dbReference type="AlphaFoldDB" id="A0A8X6JEI4"/>
<sequence>MFRGALNNCCVSAGPPRNALHSKLVSSGADVFIWSVNNAFRLDIPLSGVGEIKFSPPVRVDGCGKRRVQICEAVKNLVRDRRTELVSREMSVES</sequence>
<accession>A0A8X6JEI4</accession>
<reference evidence="1" key="1">
    <citation type="submission" date="2020-07" db="EMBL/GenBank/DDBJ databases">
        <title>Multicomponent nature underlies the extraordinary mechanical properties of spider dragline silk.</title>
        <authorList>
            <person name="Kono N."/>
            <person name="Nakamura H."/>
            <person name="Mori M."/>
            <person name="Yoshida Y."/>
            <person name="Ohtoshi R."/>
            <person name="Malay A.D."/>
            <person name="Moran D.A.P."/>
            <person name="Tomita M."/>
            <person name="Numata K."/>
            <person name="Arakawa K."/>
        </authorList>
    </citation>
    <scope>NUCLEOTIDE SEQUENCE</scope>
</reference>
<dbReference type="EMBL" id="BMAO01008300">
    <property type="protein sequence ID" value="GFR22373.1"/>
    <property type="molecule type" value="Genomic_DNA"/>
</dbReference>
<gene>
    <name evidence="1" type="ORF">TNCT_208731</name>
</gene>
<evidence type="ECO:0000313" key="1">
    <source>
        <dbReference type="EMBL" id="GFR22373.1"/>
    </source>
</evidence>
<dbReference type="Proteomes" id="UP000887116">
    <property type="component" value="Unassembled WGS sequence"/>
</dbReference>
<proteinExistence type="predicted"/>
<comment type="caution">
    <text evidence="1">The sequence shown here is derived from an EMBL/GenBank/DDBJ whole genome shotgun (WGS) entry which is preliminary data.</text>
</comment>
<evidence type="ECO:0000313" key="2">
    <source>
        <dbReference type="Proteomes" id="UP000887116"/>
    </source>
</evidence>
<protein>
    <submittedName>
        <fullName evidence="1">Uncharacterized protein</fullName>
    </submittedName>
</protein>